<evidence type="ECO:0008006" key="5">
    <source>
        <dbReference type="Google" id="ProtNLM"/>
    </source>
</evidence>
<organism evidence="3 4">
    <name type="scientific">Spizellomyces punctatus (strain DAOM BR117)</name>
    <dbReference type="NCBI Taxonomy" id="645134"/>
    <lineage>
        <taxon>Eukaryota</taxon>
        <taxon>Fungi</taxon>
        <taxon>Fungi incertae sedis</taxon>
        <taxon>Chytridiomycota</taxon>
        <taxon>Chytridiomycota incertae sedis</taxon>
        <taxon>Chytridiomycetes</taxon>
        <taxon>Spizellomycetales</taxon>
        <taxon>Spizellomycetaceae</taxon>
        <taxon>Spizellomyces</taxon>
    </lineage>
</organism>
<dbReference type="PROSITE" id="PS51808">
    <property type="entry name" value="CHCH"/>
    <property type="match status" value="1"/>
</dbReference>
<evidence type="ECO:0000313" key="3">
    <source>
        <dbReference type="EMBL" id="KND04172.1"/>
    </source>
</evidence>
<dbReference type="FunCoup" id="A0A0L0HSX2">
    <property type="interactions" value="92"/>
</dbReference>
<reference evidence="3 4" key="1">
    <citation type="submission" date="2009-08" db="EMBL/GenBank/DDBJ databases">
        <title>The Genome Sequence of Spizellomyces punctatus strain DAOM BR117.</title>
        <authorList>
            <consortium name="The Broad Institute Genome Sequencing Platform"/>
            <person name="Russ C."/>
            <person name="Cuomo C."/>
            <person name="Shea T."/>
            <person name="Young S.K."/>
            <person name="Zeng Q."/>
            <person name="Koehrsen M."/>
            <person name="Haas B."/>
            <person name="Borodovsky M."/>
            <person name="Guigo R."/>
            <person name="Alvarado L."/>
            <person name="Berlin A."/>
            <person name="Bochicchio J."/>
            <person name="Borenstein D."/>
            <person name="Chapman S."/>
            <person name="Chen Z."/>
            <person name="Engels R."/>
            <person name="Freedman E."/>
            <person name="Gellesch M."/>
            <person name="Goldberg J."/>
            <person name="Griggs A."/>
            <person name="Gujja S."/>
            <person name="Heiman D."/>
            <person name="Hepburn T."/>
            <person name="Howarth C."/>
            <person name="Jen D."/>
            <person name="Larson L."/>
            <person name="Lewis B."/>
            <person name="Mehta T."/>
            <person name="Park D."/>
            <person name="Pearson M."/>
            <person name="Roberts A."/>
            <person name="Saif S."/>
            <person name="Shenoy N."/>
            <person name="Sisk P."/>
            <person name="Stolte C."/>
            <person name="Sykes S."/>
            <person name="Thomson T."/>
            <person name="Walk T."/>
            <person name="White J."/>
            <person name="Yandava C."/>
            <person name="Burger G."/>
            <person name="Gray M.W."/>
            <person name="Holland P.W.H."/>
            <person name="King N."/>
            <person name="Lang F.B.F."/>
            <person name="Roger A.J."/>
            <person name="Ruiz-Trillo I."/>
            <person name="Lander E."/>
            <person name="Nusbaum C."/>
        </authorList>
    </citation>
    <scope>NUCLEOTIDE SEQUENCE [LARGE SCALE GENOMIC DNA]</scope>
    <source>
        <strain evidence="3 4">DAOM BR117</strain>
    </source>
</reference>
<dbReference type="OrthoDB" id="19091at2759"/>
<dbReference type="GO" id="GO:0005829">
    <property type="term" value="C:cytosol"/>
    <property type="evidence" value="ECO:0007669"/>
    <property type="project" value="TreeGrafter"/>
</dbReference>
<dbReference type="GO" id="GO:0045332">
    <property type="term" value="P:phospholipid translocation"/>
    <property type="evidence" value="ECO:0007669"/>
    <property type="project" value="TreeGrafter"/>
</dbReference>
<dbReference type="GeneID" id="27685258"/>
<dbReference type="STRING" id="645134.A0A0L0HSX2"/>
<accession>A0A0L0HSX2</accession>
<dbReference type="GO" id="GO:0005758">
    <property type="term" value="C:mitochondrial intermembrane space"/>
    <property type="evidence" value="ECO:0007669"/>
    <property type="project" value="TreeGrafter"/>
</dbReference>
<evidence type="ECO:0000256" key="2">
    <source>
        <dbReference type="ARBA" id="ARBA00023157"/>
    </source>
</evidence>
<name>A0A0L0HSX2_SPIPD</name>
<dbReference type="GO" id="GO:1990050">
    <property type="term" value="F:phosphatidic acid transfer activity"/>
    <property type="evidence" value="ECO:0007669"/>
    <property type="project" value="TreeGrafter"/>
</dbReference>
<gene>
    <name evidence="3" type="ORF">SPPG_01606</name>
</gene>
<proteinExistence type="inferred from homology"/>
<evidence type="ECO:0000313" key="4">
    <source>
        <dbReference type="Proteomes" id="UP000053201"/>
    </source>
</evidence>
<dbReference type="GO" id="GO:0005634">
    <property type="term" value="C:nucleus"/>
    <property type="evidence" value="ECO:0007669"/>
    <property type="project" value="TreeGrafter"/>
</dbReference>
<sequence>MTSLSPDCNELKKQYDDCFNKWYANKFLQGDTTPECEDLFKLYRACIWRAIKEKNLDQLISDARKEKPFSGPEDTRTGET</sequence>
<dbReference type="eggNOG" id="KOG3481">
    <property type="taxonomic scope" value="Eukaryota"/>
</dbReference>
<dbReference type="OMA" id="KKYDDCF"/>
<dbReference type="RefSeq" id="XP_016612211.1">
    <property type="nucleotide sequence ID" value="XM_016749924.1"/>
</dbReference>
<dbReference type="PANTHER" id="PTHR46403">
    <property type="entry name" value="TP53-REGULATED INHIBITOR OF APOPTOSIS 1"/>
    <property type="match status" value="1"/>
</dbReference>
<protein>
    <recommendedName>
        <fullName evidence="5">Mitochondrial distribution and morphology protein 35</fullName>
    </recommendedName>
</protein>
<dbReference type="PANTHER" id="PTHR46403:SF1">
    <property type="entry name" value="TP53-REGULATED INHIBITOR OF APOPTOSIS 1"/>
    <property type="match status" value="1"/>
</dbReference>
<comment type="similarity">
    <text evidence="1">Belongs to the TRIAP1/MDM35 family.</text>
</comment>
<dbReference type="InterPro" id="IPR007918">
    <property type="entry name" value="MDM35_apoptosis"/>
</dbReference>
<evidence type="ECO:0000256" key="1">
    <source>
        <dbReference type="ARBA" id="ARBA00006196"/>
    </source>
</evidence>
<keyword evidence="4" id="KW-1185">Reference proteome</keyword>
<dbReference type="AlphaFoldDB" id="A0A0L0HSX2"/>
<dbReference type="VEuPathDB" id="FungiDB:SPPG_01606"/>
<dbReference type="Pfam" id="PF05254">
    <property type="entry name" value="UPF0203"/>
    <property type="match status" value="1"/>
</dbReference>
<dbReference type="Proteomes" id="UP000053201">
    <property type="component" value="Unassembled WGS sequence"/>
</dbReference>
<dbReference type="InParanoid" id="A0A0L0HSX2"/>
<dbReference type="EMBL" id="KQ257451">
    <property type="protein sequence ID" value="KND04172.1"/>
    <property type="molecule type" value="Genomic_DNA"/>
</dbReference>
<keyword evidence="2" id="KW-1015">Disulfide bond</keyword>